<dbReference type="STRING" id="1278073.MYSTI_05839"/>
<protein>
    <submittedName>
        <fullName evidence="1">Uncharacterized protein</fullName>
    </submittedName>
</protein>
<dbReference type="Pfam" id="PF20242">
    <property type="entry name" value="Emfourin"/>
    <property type="match status" value="1"/>
</dbReference>
<reference evidence="1 2" key="1">
    <citation type="journal article" date="2013" name="Genome Announc.">
        <title>Complete genome sequence of Myxococcus stipitatus strain DSM 14675, a fruiting myxobacterium.</title>
        <authorList>
            <person name="Huntley S."/>
            <person name="Kneip S."/>
            <person name="Treuner-Lange A."/>
            <person name="Sogaard-Andersen L."/>
        </authorList>
    </citation>
    <scope>NUCLEOTIDE SEQUENCE [LARGE SCALE GENOMIC DNA]</scope>
    <source>
        <strain evidence="2">DSM 14675 / JCM 12634 / Mx s8</strain>
    </source>
</reference>
<dbReference type="Proteomes" id="UP000011131">
    <property type="component" value="Chromosome"/>
</dbReference>
<evidence type="ECO:0000313" key="2">
    <source>
        <dbReference type="Proteomes" id="UP000011131"/>
    </source>
</evidence>
<name>L7UGW3_MYXSD</name>
<organism evidence="1 2">
    <name type="scientific">Myxococcus stipitatus (strain DSM 14675 / JCM 12634 / Mx s8)</name>
    <dbReference type="NCBI Taxonomy" id="1278073"/>
    <lineage>
        <taxon>Bacteria</taxon>
        <taxon>Pseudomonadati</taxon>
        <taxon>Myxococcota</taxon>
        <taxon>Myxococcia</taxon>
        <taxon>Myxococcales</taxon>
        <taxon>Cystobacterineae</taxon>
        <taxon>Myxococcaceae</taxon>
        <taxon>Myxococcus</taxon>
    </lineage>
</organism>
<dbReference type="InterPro" id="IPR049457">
    <property type="entry name" value="Emfourin"/>
</dbReference>
<sequence>MAPSGVRLQLSQQGGLAAFPGLARPRSVELDALPAEEARALEDSLRAARFLELPPVVGSATRGADQRRYTLTVEEAGRRHTVQVVEPVEDSHLRELLSRVKSATRRRGG</sequence>
<evidence type="ECO:0000313" key="1">
    <source>
        <dbReference type="EMBL" id="AGC47115.1"/>
    </source>
</evidence>
<dbReference type="KEGG" id="msd:MYSTI_05839"/>
<accession>L7UGW3</accession>
<dbReference type="AlphaFoldDB" id="L7UGW3"/>
<proteinExistence type="predicted"/>
<gene>
    <name evidence="1" type="ordered locus">MYSTI_05839</name>
</gene>
<dbReference type="RefSeq" id="WP_015351370.1">
    <property type="nucleotide sequence ID" value="NC_020126.1"/>
</dbReference>
<dbReference type="EMBL" id="CP004025">
    <property type="protein sequence ID" value="AGC47115.1"/>
    <property type="molecule type" value="Genomic_DNA"/>
</dbReference>
<keyword evidence="2" id="KW-1185">Reference proteome</keyword>
<dbReference type="HOGENOM" id="CLU_159961_1_0_7"/>
<dbReference type="OrthoDB" id="164747at2"/>
<dbReference type="PATRIC" id="fig|1278073.3.peg.5918"/>